<dbReference type="EMBL" id="FNBG01000008">
    <property type="protein sequence ID" value="SDF29002.1"/>
    <property type="molecule type" value="Genomic_DNA"/>
</dbReference>
<evidence type="ECO:0000256" key="3">
    <source>
        <dbReference type="ARBA" id="ARBA00022679"/>
    </source>
</evidence>
<name>A0A1G7JVS4_9BACL</name>
<dbReference type="Pfam" id="PF00535">
    <property type="entry name" value="Glycos_transf_2"/>
    <property type="match status" value="1"/>
</dbReference>
<dbReference type="InterPro" id="IPR029044">
    <property type="entry name" value="Nucleotide-diphossugar_trans"/>
</dbReference>
<comment type="similarity">
    <text evidence="1">Belongs to the glycosyltransferase 2 family.</text>
</comment>
<dbReference type="Gene3D" id="3.90.550.10">
    <property type="entry name" value="Spore Coat Polysaccharide Biosynthesis Protein SpsA, Chain A"/>
    <property type="match status" value="1"/>
</dbReference>
<keyword evidence="2" id="KW-0328">Glycosyltransferase</keyword>
<dbReference type="PANTHER" id="PTHR43685:SF5">
    <property type="entry name" value="GLYCOSYLTRANSFERASE EPSE-RELATED"/>
    <property type="match status" value="1"/>
</dbReference>
<sequence length="248" mass="28182">MAFERVLGLVSVMIPCYNSSSYILETLNNIAAQTYPNLEIIIVNDGSTDNTVEKIHLWLQSPEIQTRFVSTQRFQLHSLPYNVGYAGANTIGLFLAKGEFIAIHDSDDLSHPERIQKQVDFMRTHEDIGLVGTNFAEFWSNNPKVKYVPKWIQYGHEQIKGKYDIGSGGACYGSLLFRGIVFDETGGLIRNLPWKKAIVGHDKLFIKRCVKQGFRIDNIPEVLYYYRLHETQMSGRGSTRKKGEQTDG</sequence>
<evidence type="ECO:0000313" key="5">
    <source>
        <dbReference type="EMBL" id="SDF29002.1"/>
    </source>
</evidence>
<dbReference type="CDD" id="cd00761">
    <property type="entry name" value="Glyco_tranf_GTA_type"/>
    <property type="match status" value="1"/>
</dbReference>
<dbReference type="OrthoDB" id="396512at2"/>
<dbReference type="PANTHER" id="PTHR43685">
    <property type="entry name" value="GLYCOSYLTRANSFERASE"/>
    <property type="match status" value="1"/>
</dbReference>
<dbReference type="STRING" id="670482.SAMN04488542_108123"/>
<dbReference type="AlphaFoldDB" id="A0A1G7JVS4"/>
<protein>
    <submittedName>
        <fullName evidence="5">Glycosyltransferase involved in cell wall bisynthesis</fullName>
    </submittedName>
</protein>
<accession>A0A1G7JVS4</accession>
<dbReference type="Proteomes" id="UP000198972">
    <property type="component" value="Unassembled WGS sequence"/>
</dbReference>
<proteinExistence type="inferred from homology"/>
<dbReference type="InterPro" id="IPR001173">
    <property type="entry name" value="Glyco_trans_2-like"/>
</dbReference>
<dbReference type="GO" id="GO:0016757">
    <property type="term" value="F:glycosyltransferase activity"/>
    <property type="evidence" value="ECO:0007669"/>
    <property type="project" value="UniProtKB-KW"/>
</dbReference>
<feature type="domain" description="Glycosyltransferase 2-like" evidence="4">
    <location>
        <begin position="11"/>
        <end position="178"/>
    </location>
</feature>
<keyword evidence="3 5" id="KW-0808">Transferase</keyword>
<evidence type="ECO:0000256" key="2">
    <source>
        <dbReference type="ARBA" id="ARBA00022676"/>
    </source>
</evidence>
<dbReference type="RefSeq" id="WP_091228805.1">
    <property type="nucleotide sequence ID" value="NZ_FNBG01000008.1"/>
</dbReference>
<evidence type="ECO:0000256" key="1">
    <source>
        <dbReference type="ARBA" id="ARBA00006739"/>
    </source>
</evidence>
<evidence type="ECO:0000259" key="4">
    <source>
        <dbReference type="Pfam" id="PF00535"/>
    </source>
</evidence>
<organism evidence="5 6">
    <name type="scientific">Fontibacillus panacisegetis</name>
    <dbReference type="NCBI Taxonomy" id="670482"/>
    <lineage>
        <taxon>Bacteria</taxon>
        <taxon>Bacillati</taxon>
        <taxon>Bacillota</taxon>
        <taxon>Bacilli</taxon>
        <taxon>Bacillales</taxon>
        <taxon>Paenibacillaceae</taxon>
        <taxon>Fontibacillus</taxon>
    </lineage>
</organism>
<evidence type="ECO:0000313" key="6">
    <source>
        <dbReference type="Proteomes" id="UP000198972"/>
    </source>
</evidence>
<reference evidence="5 6" key="1">
    <citation type="submission" date="2016-10" db="EMBL/GenBank/DDBJ databases">
        <authorList>
            <person name="de Groot N.N."/>
        </authorList>
    </citation>
    <scope>NUCLEOTIDE SEQUENCE [LARGE SCALE GENOMIC DNA]</scope>
    <source>
        <strain evidence="5 6">DSM 28129</strain>
    </source>
</reference>
<keyword evidence="6" id="KW-1185">Reference proteome</keyword>
<dbReference type="InterPro" id="IPR050834">
    <property type="entry name" value="Glycosyltransf_2"/>
</dbReference>
<dbReference type="SUPFAM" id="SSF53448">
    <property type="entry name" value="Nucleotide-diphospho-sugar transferases"/>
    <property type="match status" value="1"/>
</dbReference>
<gene>
    <name evidence="5" type="ORF">SAMN04488542_108123</name>
</gene>